<protein>
    <submittedName>
        <fullName evidence="1">Uncharacterized protein</fullName>
    </submittedName>
</protein>
<evidence type="ECO:0000313" key="2">
    <source>
        <dbReference type="Proteomes" id="UP000236500"/>
    </source>
</evidence>
<accession>A0ABX4XQH8</accession>
<reference evidence="1 2" key="1">
    <citation type="submission" date="2016-11" db="EMBL/GenBank/DDBJ databases">
        <title>Whole Genome Sequence of Listeria newyorkensis.</title>
        <authorList>
            <person name="Frink S."/>
            <person name="Morales C."/>
            <person name="Kiang D."/>
        </authorList>
    </citation>
    <scope>NUCLEOTIDE SEQUENCE [LARGE SCALE GENOMIC DNA]</scope>
    <source>
        <strain evidence="1 2">F1604011-044</strain>
    </source>
</reference>
<comment type="caution">
    <text evidence="1">The sequence shown here is derived from an EMBL/GenBank/DDBJ whole genome shotgun (WGS) entry which is preliminary data.</text>
</comment>
<dbReference type="Proteomes" id="UP000236500">
    <property type="component" value="Unassembled WGS sequence"/>
</dbReference>
<sequence length="60" mass="7194">MIFTEATKFPRSWLLKLAHEKRKQPVRSEKNWSGRNKNPPLIFVEGVKFSRIWLLKLDRA</sequence>
<organism evidence="1 2">
    <name type="scientific">Listeria newyorkensis</name>
    <dbReference type="NCBI Taxonomy" id="1497681"/>
    <lineage>
        <taxon>Bacteria</taxon>
        <taxon>Bacillati</taxon>
        <taxon>Bacillota</taxon>
        <taxon>Bacilli</taxon>
        <taxon>Bacillales</taxon>
        <taxon>Listeriaceae</taxon>
        <taxon>Listeria</taxon>
    </lineage>
</organism>
<gene>
    <name evidence="1" type="ORF">BMT55_13645</name>
</gene>
<evidence type="ECO:0000313" key="1">
    <source>
        <dbReference type="EMBL" id="PNP89096.1"/>
    </source>
</evidence>
<proteinExistence type="predicted"/>
<keyword evidence="2" id="KW-1185">Reference proteome</keyword>
<dbReference type="EMBL" id="MPDH01000019">
    <property type="protein sequence ID" value="PNP89096.1"/>
    <property type="molecule type" value="Genomic_DNA"/>
</dbReference>
<name>A0ABX4XQH8_9LIST</name>